<dbReference type="PANTHER" id="PTHR30185">
    <property type="entry name" value="CRYPTIC BETA-GLUCOSIDE BGL OPERON ANTITERMINATOR"/>
    <property type="match status" value="1"/>
</dbReference>
<dbReference type="AlphaFoldDB" id="A0A0R1XBV8"/>
<dbReference type="PROSITE" id="PS51372">
    <property type="entry name" value="PRD_2"/>
    <property type="match status" value="2"/>
</dbReference>
<gene>
    <name evidence="3" type="ORF">FC91_GL002413</name>
</gene>
<feature type="domain" description="PRD" evidence="2">
    <location>
        <begin position="171"/>
        <end position="280"/>
    </location>
</feature>
<dbReference type="SMART" id="SM01061">
    <property type="entry name" value="CAT_RBD"/>
    <property type="match status" value="1"/>
</dbReference>
<dbReference type="Pfam" id="PF03123">
    <property type="entry name" value="CAT_RBD"/>
    <property type="match status" value="1"/>
</dbReference>
<dbReference type="InterPro" id="IPR011608">
    <property type="entry name" value="PRD"/>
</dbReference>
<dbReference type="Gene3D" id="1.10.1790.10">
    <property type="entry name" value="PRD domain"/>
    <property type="match status" value="2"/>
</dbReference>
<dbReference type="SUPFAM" id="SSF63520">
    <property type="entry name" value="PTS-regulatory domain, PRD"/>
    <property type="match status" value="2"/>
</dbReference>
<reference evidence="3 4" key="1">
    <citation type="journal article" date="2015" name="Genome Announc.">
        <title>Expanding the biotechnology potential of lactobacilli through comparative genomics of 213 strains and associated genera.</title>
        <authorList>
            <person name="Sun Z."/>
            <person name="Harris H.M."/>
            <person name="McCann A."/>
            <person name="Guo C."/>
            <person name="Argimon S."/>
            <person name="Zhang W."/>
            <person name="Yang X."/>
            <person name="Jeffery I.B."/>
            <person name="Cooney J.C."/>
            <person name="Kagawa T.F."/>
            <person name="Liu W."/>
            <person name="Song Y."/>
            <person name="Salvetti E."/>
            <person name="Wrobel A."/>
            <person name="Rasinkangas P."/>
            <person name="Parkhill J."/>
            <person name="Rea M.C."/>
            <person name="O'Sullivan O."/>
            <person name="Ritari J."/>
            <person name="Douillard F.P."/>
            <person name="Paul Ross R."/>
            <person name="Yang R."/>
            <person name="Briner A.E."/>
            <person name="Felis G.E."/>
            <person name="de Vos W.M."/>
            <person name="Barrangou R."/>
            <person name="Klaenhammer T.R."/>
            <person name="Caufield P.W."/>
            <person name="Cui Y."/>
            <person name="Zhang H."/>
            <person name="O'Toole P.W."/>
        </authorList>
    </citation>
    <scope>NUCLEOTIDE SEQUENCE [LARGE SCALE GENOMIC DNA]</scope>
    <source>
        <strain evidence="3 4">DSM 16991</strain>
    </source>
</reference>
<comment type="caution">
    <text evidence="3">The sequence shown here is derived from an EMBL/GenBank/DDBJ whole genome shotgun (WGS) entry which is preliminary data.</text>
</comment>
<dbReference type="OrthoDB" id="9813552at2"/>
<feature type="domain" description="PRD" evidence="2">
    <location>
        <begin position="65"/>
        <end position="170"/>
    </location>
</feature>
<evidence type="ECO:0000313" key="4">
    <source>
        <dbReference type="Proteomes" id="UP000050949"/>
    </source>
</evidence>
<dbReference type="InterPro" id="IPR036650">
    <property type="entry name" value="CAT_RNA-bd_dom_sf"/>
</dbReference>
<dbReference type="PATRIC" id="fig|1122147.4.peg.2492"/>
<accession>A0A0R1XBV8</accession>
<dbReference type="SUPFAM" id="SSF50151">
    <property type="entry name" value="SacY-like RNA-binding domain"/>
    <property type="match status" value="1"/>
</dbReference>
<dbReference type="RefSeq" id="WP_027827861.1">
    <property type="nucleotide sequence ID" value="NZ_AUEH01000008.1"/>
</dbReference>
<sequence length="280" mass="31385">MRIVKILNNNAVISRDTGGSAVVLMGTGIGFQRKPGESIRPAKNLQTFVLSDPEESATLIELLRSFPPEESEIVRESIAIIKEGLAKPPAPTIVLTLTDHLHQAITRVKNGEVLPNPLQPQIQSFYGPEFAIAKRVVNHIRTKHGIALPDEEIGYITLHIVNSENNRTTLQETVAVTSLVAEILALIKQFYDQPLDTDSDDYRRLIIHLQFFARRFIEQRDFTTTTVDISELVRTKFPEAYACATAIDAFLQQKKRRGIGEAEKGYLTIHIARLTTQPNH</sequence>
<evidence type="ECO:0000259" key="2">
    <source>
        <dbReference type="PROSITE" id="PS51372"/>
    </source>
</evidence>
<dbReference type="InterPro" id="IPR036634">
    <property type="entry name" value="PRD_sf"/>
</dbReference>
<dbReference type="GO" id="GO:0003723">
    <property type="term" value="F:RNA binding"/>
    <property type="evidence" value="ECO:0007669"/>
    <property type="project" value="InterPro"/>
</dbReference>
<evidence type="ECO:0000256" key="1">
    <source>
        <dbReference type="ARBA" id="ARBA00022737"/>
    </source>
</evidence>
<dbReference type="EMBL" id="AZFW01000044">
    <property type="protein sequence ID" value="KRM27655.1"/>
    <property type="molecule type" value="Genomic_DNA"/>
</dbReference>
<dbReference type="Pfam" id="PF00874">
    <property type="entry name" value="PRD"/>
    <property type="match status" value="2"/>
</dbReference>
<organism evidence="3 4">
    <name type="scientific">Schleiferilactobacillus harbinensis DSM 16991</name>
    <dbReference type="NCBI Taxonomy" id="1122147"/>
    <lineage>
        <taxon>Bacteria</taxon>
        <taxon>Bacillati</taxon>
        <taxon>Bacillota</taxon>
        <taxon>Bacilli</taxon>
        <taxon>Lactobacillales</taxon>
        <taxon>Lactobacillaceae</taxon>
        <taxon>Schleiferilactobacillus</taxon>
    </lineage>
</organism>
<name>A0A0R1XBV8_9LACO</name>
<dbReference type="GO" id="GO:0006355">
    <property type="term" value="P:regulation of DNA-templated transcription"/>
    <property type="evidence" value="ECO:0007669"/>
    <property type="project" value="InterPro"/>
</dbReference>
<proteinExistence type="predicted"/>
<dbReference type="eggNOG" id="COG3711">
    <property type="taxonomic scope" value="Bacteria"/>
</dbReference>
<keyword evidence="1" id="KW-0677">Repeat</keyword>
<dbReference type="PANTHER" id="PTHR30185:SF15">
    <property type="entry name" value="CRYPTIC BETA-GLUCOSIDE BGL OPERON ANTITERMINATOR"/>
    <property type="match status" value="1"/>
</dbReference>
<dbReference type="Proteomes" id="UP000050949">
    <property type="component" value="Unassembled WGS sequence"/>
</dbReference>
<protein>
    <submittedName>
        <fullName evidence="3">Transcriptional antiterminator</fullName>
    </submittedName>
</protein>
<dbReference type="Gene3D" id="2.30.24.10">
    <property type="entry name" value="CAT RNA-binding domain"/>
    <property type="match status" value="1"/>
</dbReference>
<evidence type="ECO:0000313" key="3">
    <source>
        <dbReference type="EMBL" id="KRM27655.1"/>
    </source>
</evidence>
<dbReference type="InterPro" id="IPR004341">
    <property type="entry name" value="CAT_RNA-bd_dom"/>
</dbReference>
<dbReference type="InterPro" id="IPR050661">
    <property type="entry name" value="BglG_antiterminators"/>
</dbReference>